<comment type="caution">
    <text evidence="2">The sequence shown here is derived from an EMBL/GenBank/DDBJ whole genome shotgun (WGS) entry which is preliminary data.</text>
</comment>
<accession>A0AAV7LN93</accession>
<organism evidence="2 3">
    <name type="scientific">Pleurodeles waltl</name>
    <name type="common">Iberian ribbed newt</name>
    <dbReference type="NCBI Taxonomy" id="8319"/>
    <lineage>
        <taxon>Eukaryota</taxon>
        <taxon>Metazoa</taxon>
        <taxon>Chordata</taxon>
        <taxon>Craniata</taxon>
        <taxon>Vertebrata</taxon>
        <taxon>Euteleostomi</taxon>
        <taxon>Amphibia</taxon>
        <taxon>Batrachia</taxon>
        <taxon>Caudata</taxon>
        <taxon>Salamandroidea</taxon>
        <taxon>Salamandridae</taxon>
        <taxon>Pleurodelinae</taxon>
        <taxon>Pleurodeles</taxon>
    </lineage>
</organism>
<gene>
    <name evidence="2" type="ORF">NDU88_005652</name>
</gene>
<dbReference type="Proteomes" id="UP001066276">
    <property type="component" value="Chromosome 11"/>
</dbReference>
<name>A0AAV7LN93_PLEWA</name>
<proteinExistence type="predicted"/>
<dbReference type="AlphaFoldDB" id="A0AAV7LN93"/>
<keyword evidence="3" id="KW-1185">Reference proteome</keyword>
<evidence type="ECO:0000313" key="3">
    <source>
        <dbReference type="Proteomes" id="UP001066276"/>
    </source>
</evidence>
<evidence type="ECO:0000313" key="2">
    <source>
        <dbReference type="EMBL" id="KAJ1092542.1"/>
    </source>
</evidence>
<feature type="compositionally biased region" description="Basic residues" evidence="1">
    <location>
        <begin position="71"/>
        <end position="83"/>
    </location>
</feature>
<reference evidence="2" key="1">
    <citation type="journal article" date="2022" name="bioRxiv">
        <title>Sequencing and chromosome-scale assembly of the giantPleurodeles waltlgenome.</title>
        <authorList>
            <person name="Brown T."/>
            <person name="Elewa A."/>
            <person name="Iarovenko S."/>
            <person name="Subramanian E."/>
            <person name="Araus A.J."/>
            <person name="Petzold A."/>
            <person name="Susuki M."/>
            <person name="Suzuki K.-i.T."/>
            <person name="Hayashi T."/>
            <person name="Toyoda A."/>
            <person name="Oliveira C."/>
            <person name="Osipova E."/>
            <person name="Leigh N.D."/>
            <person name="Simon A."/>
            <person name="Yun M.H."/>
        </authorList>
    </citation>
    <scope>NUCLEOTIDE SEQUENCE</scope>
    <source>
        <strain evidence="2">20211129_DDA</strain>
        <tissue evidence="2">Liver</tissue>
    </source>
</reference>
<dbReference type="EMBL" id="JANPWB010000015">
    <property type="protein sequence ID" value="KAJ1092542.1"/>
    <property type="molecule type" value="Genomic_DNA"/>
</dbReference>
<evidence type="ECO:0000256" key="1">
    <source>
        <dbReference type="SAM" id="MobiDB-lite"/>
    </source>
</evidence>
<protein>
    <submittedName>
        <fullName evidence="2">Uncharacterized protein</fullName>
    </submittedName>
</protein>
<feature type="region of interest" description="Disordered" evidence="1">
    <location>
        <begin position="56"/>
        <end position="84"/>
    </location>
</feature>
<sequence>MWDIVLPLDDSQHIEGWWGLRGPCARLRVVDECKIHIFPTPEDAWTSAHAKGLVEPYSGDPPEGTWLTPQPRRKKRTASKMRPSRAQAAMDQAKALLEATKLSSNPYAASTMTKYRTLIRPWVTPVAPRFLRRWARR</sequence>